<dbReference type="KEGG" id="nod:FOH10_14625"/>
<evidence type="ECO:0000256" key="3">
    <source>
        <dbReference type="ARBA" id="ARBA00023098"/>
    </source>
</evidence>
<organism evidence="4 5">
    <name type="scientific">Nocardia otitidiscaviarum</name>
    <dbReference type="NCBI Taxonomy" id="1823"/>
    <lineage>
        <taxon>Bacteria</taxon>
        <taxon>Bacillati</taxon>
        <taxon>Actinomycetota</taxon>
        <taxon>Actinomycetes</taxon>
        <taxon>Mycobacteriales</taxon>
        <taxon>Nocardiaceae</taxon>
        <taxon>Nocardia</taxon>
    </lineage>
</organism>
<evidence type="ECO:0000313" key="5">
    <source>
        <dbReference type="Proteomes" id="UP000317039"/>
    </source>
</evidence>
<reference evidence="4 5" key="1">
    <citation type="submission" date="2019-07" db="EMBL/GenBank/DDBJ databases">
        <title>Complete Genome Sequence and Methylome Analysis of Nocardia otitidis-caviarum NEB252.</title>
        <authorList>
            <person name="Fomenkov A."/>
            <person name="Anton B.P."/>
            <person name="Vincze T."/>
            <person name="Roberts R.J."/>
        </authorList>
    </citation>
    <scope>NUCLEOTIDE SEQUENCE [LARGE SCALE GENOMIC DNA]</scope>
    <source>
        <strain evidence="4 5">NEB252</strain>
    </source>
</reference>
<keyword evidence="2" id="KW-0442">Lipid degradation</keyword>
<dbReference type="Gene3D" id="3.40.50.1820">
    <property type="entry name" value="alpha/beta hydrolase"/>
    <property type="match status" value="1"/>
</dbReference>
<proteinExistence type="predicted"/>
<dbReference type="AlphaFoldDB" id="A0A516NLK4"/>
<dbReference type="GO" id="GO:0003847">
    <property type="term" value="F:1-alkyl-2-acetylglycerophosphocholine esterase activity"/>
    <property type="evidence" value="ECO:0007669"/>
    <property type="project" value="TreeGrafter"/>
</dbReference>
<name>A0A516NLK4_9NOCA</name>
<gene>
    <name evidence="4" type="ORF">FOH10_14625</name>
</gene>
<dbReference type="Pfam" id="PF03403">
    <property type="entry name" value="PAF-AH_p_II"/>
    <property type="match status" value="1"/>
</dbReference>
<dbReference type="InterPro" id="IPR029058">
    <property type="entry name" value="AB_hydrolase_fold"/>
</dbReference>
<dbReference type="PANTHER" id="PTHR10272">
    <property type="entry name" value="PLATELET-ACTIVATING FACTOR ACETYLHYDROLASE"/>
    <property type="match status" value="1"/>
</dbReference>
<dbReference type="Proteomes" id="UP000317039">
    <property type="component" value="Chromosome"/>
</dbReference>
<evidence type="ECO:0000313" key="4">
    <source>
        <dbReference type="EMBL" id="QDP79767.1"/>
    </source>
</evidence>
<sequence length="410" mass="42831">MCGAGPLPSLESVIKTESVLETSRRTVAILVALVALAACGSAPTVEQPTSDTESAPRLPAPTGHFTVGRTVHHLVDASRRAPWTPERDRELMVSVYYPAQPGTGTPAPYATPGEAELLLRREGAPADPEAARLLGATRTNSAADATPVDGSHPLVVLSPGFGAPRYTLTTLAEDLASHGYVVAAVDHVNEASGTELPDGRIATCLVCETVDTPGTLDTLTAARAADVSFLLDRLAATAPSWPPARYVDASRIGMAGHSIGGAAAAAAMARDPRVRAGANMDGAFFGAAPADGFGDRAFLMLGTDDETHRPGGADTTWDAMWAALHGWKRWLTVTGSDHFTFSDSPVLVEQLGGGADLLGLPTTSTLSGPRAVELTRAYVRAFFDRHLLGVAQPLLDGPHPACPEVRFQHT</sequence>
<evidence type="ECO:0000256" key="1">
    <source>
        <dbReference type="ARBA" id="ARBA00022801"/>
    </source>
</evidence>
<keyword evidence="3" id="KW-0443">Lipid metabolism</keyword>
<accession>A0A516NLK4</accession>
<evidence type="ECO:0000256" key="2">
    <source>
        <dbReference type="ARBA" id="ARBA00022963"/>
    </source>
</evidence>
<protein>
    <submittedName>
        <fullName evidence="4">Alpha/beta hydrolase</fullName>
    </submittedName>
</protein>
<dbReference type="GO" id="GO:0016042">
    <property type="term" value="P:lipid catabolic process"/>
    <property type="evidence" value="ECO:0007669"/>
    <property type="project" value="UniProtKB-KW"/>
</dbReference>
<dbReference type="EMBL" id="CP041695">
    <property type="protein sequence ID" value="QDP79767.1"/>
    <property type="molecule type" value="Genomic_DNA"/>
</dbReference>
<keyword evidence="1 4" id="KW-0378">Hydrolase</keyword>
<dbReference type="SUPFAM" id="SSF53474">
    <property type="entry name" value="alpha/beta-Hydrolases"/>
    <property type="match status" value="1"/>
</dbReference>
<dbReference type="PANTHER" id="PTHR10272:SF0">
    <property type="entry name" value="PLATELET-ACTIVATING FACTOR ACETYLHYDROLASE"/>
    <property type="match status" value="1"/>
</dbReference>